<dbReference type="Pfam" id="PF00903">
    <property type="entry name" value="Glyoxalase"/>
    <property type="match status" value="1"/>
</dbReference>
<reference evidence="2 3" key="1">
    <citation type="submission" date="2016-10" db="EMBL/GenBank/DDBJ databases">
        <authorList>
            <person name="de Groot N.N."/>
        </authorList>
    </citation>
    <scope>NUCLEOTIDE SEQUENCE [LARGE SCALE GENOMIC DNA]</scope>
    <source>
        <strain evidence="2 3">DSM 44993</strain>
    </source>
</reference>
<feature type="domain" description="VOC" evidence="1">
    <location>
        <begin position="126"/>
        <end position="241"/>
    </location>
</feature>
<dbReference type="CDD" id="cd07247">
    <property type="entry name" value="SgaA_N_like"/>
    <property type="match status" value="1"/>
</dbReference>
<sequence length="242" mass="25462">MSRVDRNQPLGTPTWIDLAVPDLERAREFYCRVFGWEFDGGDCLLRGLPVAGLRQADQSGHGWDVHLATEDVDASAAAVTAAGGVLLAEPHEVAGRGRAAFALDPTGARFGLWLGRGFPGARLVNEPDTLVRNDLLTPAAAKARDFYCAVFGFTLDGNNDLPGADFTFLRRPDGHEVGGIFAAPGAEVSAWATTFEVADADATVAKATAAGGTAQPAEPTPYGRMAAITDPFGTEFTAIARS</sequence>
<name>A0A1H8Q170_9PSEU</name>
<dbReference type="PROSITE" id="PS51819">
    <property type="entry name" value="VOC"/>
    <property type="match status" value="2"/>
</dbReference>
<dbReference type="InterPro" id="IPR037523">
    <property type="entry name" value="VOC_core"/>
</dbReference>
<dbReference type="PANTHER" id="PTHR33993:SF14">
    <property type="entry name" value="GB|AAF24581.1"/>
    <property type="match status" value="1"/>
</dbReference>
<dbReference type="InterPro" id="IPR041581">
    <property type="entry name" value="Glyoxalase_6"/>
</dbReference>
<dbReference type="Proteomes" id="UP000198582">
    <property type="component" value="Unassembled WGS sequence"/>
</dbReference>
<gene>
    <name evidence="2" type="ORF">SAMN04489732_101154</name>
</gene>
<dbReference type="STRING" id="394193.SAMN04489732_101154"/>
<evidence type="ECO:0000259" key="1">
    <source>
        <dbReference type="PROSITE" id="PS51819"/>
    </source>
</evidence>
<dbReference type="SUPFAM" id="SSF54593">
    <property type="entry name" value="Glyoxalase/Bleomycin resistance protein/Dihydroxybiphenyl dioxygenase"/>
    <property type="match status" value="2"/>
</dbReference>
<dbReference type="InterPro" id="IPR004360">
    <property type="entry name" value="Glyas_Fos-R_dOase_dom"/>
</dbReference>
<dbReference type="RefSeq" id="WP_091610975.1">
    <property type="nucleotide sequence ID" value="NZ_FOEF01000001.1"/>
</dbReference>
<dbReference type="InterPro" id="IPR052164">
    <property type="entry name" value="Anthracycline_SecMetBiosynth"/>
</dbReference>
<dbReference type="PANTHER" id="PTHR33993">
    <property type="entry name" value="GLYOXALASE-RELATED"/>
    <property type="match status" value="1"/>
</dbReference>
<dbReference type="InterPro" id="IPR029068">
    <property type="entry name" value="Glyas_Bleomycin-R_OHBP_Dase"/>
</dbReference>
<keyword evidence="3" id="KW-1185">Reference proteome</keyword>
<feature type="domain" description="VOC" evidence="1">
    <location>
        <begin position="12"/>
        <end position="115"/>
    </location>
</feature>
<organism evidence="2 3">
    <name type="scientific">Amycolatopsis saalfeldensis</name>
    <dbReference type="NCBI Taxonomy" id="394193"/>
    <lineage>
        <taxon>Bacteria</taxon>
        <taxon>Bacillati</taxon>
        <taxon>Actinomycetota</taxon>
        <taxon>Actinomycetes</taxon>
        <taxon>Pseudonocardiales</taxon>
        <taxon>Pseudonocardiaceae</taxon>
        <taxon>Amycolatopsis</taxon>
    </lineage>
</organism>
<accession>A0A1H8Q170</accession>
<evidence type="ECO:0000313" key="2">
    <source>
        <dbReference type="EMBL" id="SEO47677.1"/>
    </source>
</evidence>
<dbReference type="Pfam" id="PF18029">
    <property type="entry name" value="Glyoxalase_6"/>
    <property type="match status" value="1"/>
</dbReference>
<dbReference type="AlphaFoldDB" id="A0A1H8Q170"/>
<protein>
    <recommendedName>
        <fullName evidence="1">VOC domain-containing protein</fullName>
    </recommendedName>
</protein>
<dbReference type="Gene3D" id="3.10.180.10">
    <property type="entry name" value="2,3-Dihydroxybiphenyl 1,2-Dioxygenase, domain 1"/>
    <property type="match status" value="2"/>
</dbReference>
<proteinExistence type="predicted"/>
<dbReference type="OrthoDB" id="9793039at2"/>
<dbReference type="EMBL" id="FOEF01000001">
    <property type="protein sequence ID" value="SEO47677.1"/>
    <property type="molecule type" value="Genomic_DNA"/>
</dbReference>
<evidence type="ECO:0000313" key="3">
    <source>
        <dbReference type="Proteomes" id="UP000198582"/>
    </source>
</evidence>